<organism evidence="9 10">
    <name type="scientific">bacterium (Candidatus Blackallbacteria) CG17_big_fil_post_rev_8_21_14_2_50_48_46</name>
    <dbReference type="NCBI Taxonomy" id="2014261"/>
    <lineage>
        <taxon>Bacteria</taxon>
        <taxon>Candidatus Blackallbacteria</taxon>
    </lineage>
</organism>
<protein>
    <submittedName>
        <fullName evidence="9">NADH-quinone oxidoreductase subunit L</fullName>
    </submittedName>
</protein>
<feature type="transmembrane region" description="Helical" evidence="6">
    <location>
        <begin position="283"/>
        <end position="306"/>
    </location>
</feature>
<feature type="transmembrane region" description="Helical" evidence="6">
    <location>
        <begin position="318"/>
        <end position="337"/>
    </location>
</feature>
<keyword evidence="4 6" id="KW-0472">Membrane</keyword>
<feature type="domain" description="NADH-Ubiquinone oxidoreductase (complex I) chain 5 N-terminal" evidence="8">
    <location>
        <begin position="72"/>
        <end position="122"/>
    </location>
</feature>
<feature type="transmembrane region" description="Helical" evidence="6">
    <location>
        <begin position="357"/>
        <end position="383"/>
    </location>
</feature>
<dbReference type="InterPro" id="IPR018393">
    <property type="entry name" value="NADHpl_OxRdtase_5_subgr"/>
</dbReference>
<feature type="transmembrane region" description="Helical" evidence="6">
    <location>
        <begin position="478"/>
        <end position="497"/>
    </location>
</feature>
<feature type="transmembrane region" description="Helical" evidence="6">
    <location>
        <begin position="253"/>
        <end position="271"/>
    </location>
</feature>
<evidence type="ECO:0000256" key="4">
    <source>
        <dbReference type="ARBA" id="ARBA00023136"/>
    </source>
</evidence>
<name>A0A2M7FXR4_9BACT</name>
<feature type="transmembrane region" description="Helical" evidence="6">
    <location>
        <begin position="89"/>
        <end position="109"/>
    </location>
</feature>
<dbReference type="PRINTS" id="PR01434">
    <property type="entry name" value="NADHDHGNASE5"/>
</dbReference>
<feature type="transmembrane region" description="Helical" evidence="6">
    <location>
        <begin position="12"/>
        <end position="28"/>
    </location>
</feature>
<dbReference type="AlphaFoldDB" id="A0A2M7FXR4"/>
<dbReference type="GO" id="GO:0003954">
    <property type="term" value="F:NADH dehydrogenase activity"/>
    <property type="evidence" value="ECO:0007669"/>
    <property type="project" value="TreeGrafter"/>
</dbReference>
<dbReference type="EMBL" id="PFFQ01000065">
    <property type="protein sequence ID" value="PIW14067.1"/>
    <property type="molecule type" value="Genomic_DNA"/>
</dbReference>
<feature type="transmembrane region" description="Helical" evidence="6">
    <location>
        <begin position="437"/>
        <end position="457"/>
    </location>
</feature>
<evidence type="ECO:0000259" key="8">
    <source>
        <dbReference type="Pfam" id="PF00662"/>
    </source>
</evidence>
<dbReference type="InterPro" id="IPR001516">
    <property type="entry name" value="Proton_antipo_N"/>
</dbReference>
<keyword evidence="2 5" id="KW-0812">Transmembrane</keyword>
<feature type="transmembrane region" description="Helical" evidence="6">
    <location>
        <begin position="121"/>
        <end position="138"/>
    </location>
</feature>
<gene>
    <name evidence="9" type="ORF">COW36_23590</name>
</gene>
<feature type="transmembrane region" description="Helical" evidence="6">
    <location>
        <begin position="35"/>
        <end position="57"/>
    </location>
</feature>
<dbReference type="GO" id="GO:0015990">
    <property type="term" value="P:electron transport coupled proton transport"/>
    <property type="evidence" value="ECO:0007669"/>
    <property type="project" value="TreeGrafter"/>
</dbReference>
<keyword evidence="3 6" id="KW-1133">Transmembrane helix</keyword>
<dbReference type="GO" id="GO:0016020">
    <property type="term" value="C:membrane"/>
    <property type="evidence" value="ECO:0007669"/>
    <property type="project" value="UniProtKB-SubCell"/>
</dbReference>
<evidence type="ECO:0000256" key="2">
    <source>
        <dbReference type="ARBA" id="ARBA00022692"/>
    </source>
</evidence>
<dbReference type="Pfam" id="PF00361">
    <property type="entry name" value="Proton_antipo_M"/>
    <property type="match status" value="1"/>
</dbReference>
<sequence>MPFLTQNAWLPAFFPLLAGTLIFILAAFQRKANQAAIGISITGVLLAFVASLGLLGARFADSGHALQGSLRWLTAGQTEIAMGWSVDNLTAMMLVVVTFISLLVQIYSAEYMSHEEGIPRYYGALSLFTFSMLLLVLADNLLVLYMGWELVGVCSYLLIGFFTFKPEAAAAAKKAFLVNRIGDFGFLLGILILFYMTGSLQFSVVTEAVAAGKLPGALLALAGILLFCGPIGKSAQFPLHVWLPDAMEGPTPVSALIHAATMVAAGVYMVAKLMPLFAQATSPLFGSFLVLDAIAWIGGITALLAAAIAVTQTDIKRVLAYSTVSQLGFMMMALGMYQATTEAGHLQIIPLGYTAGLFHLMTHAFFKAMLFLCSGSVIHAVHSNDMRVMGGLRKFLPVTALACLIGTASISGFPFLTAGFWSKDEILLAMWEAHSPLFGLAALAAVLTAFYMFRLYFMTFEGSYRGELAPEQIHDSGWLMKGPLVILAIPSLLAGFVGTPWTPPAFHIHSFLHFSPVGHEATGHAVATHTGLNPVVLGVSLFVFLVGLGLAWAMYGSDKPALAPQALAERFAPLHKASLNRFYFDELYLLFIRWVVMGFARISAFFDKYILDGLLVNGVGLFTIGSSETLKYLQSGRIAYYALSVVSILVVLLLAFLKLGFGKVGM</sequence>
<feature type="transmembrane region" description="Helical" evidence="6">
    <location>
        <begin position="144"/>
        <end position="164"/>
    </location>
</feature>
<dbReference type="Gene3D" id="1.20.5.2700">
    <property type="match status" value="1"/>
</dbReference>
<dbReference type="Proteomes" id="UP000231019">
    <property type="component" value="Unassembled WGS sequence"/>
</dbReference>
<dbReference type="GO" id="GO:0008137">
    <property type="term" value="F:NADH dehydrogenase (ubiquinone) activity"/>
    <property type="evidence" value="ECO:0007669"/>
    <property type="project" value="InterPro"/>
</dbReference>
<evidence type="ECO:0000256" key="5">
    <source>
        <dbReference type="RuleBase" id="RU000320"/>
    </source>
</evidence>
<feature type="transmembrane region" description="Helical" evidence="6">
    <location>
        <begin position="214"/>
        <end position="232"/>
    </location>
</feature>
<proteinExistence type="predicted"/>
<evidence type="ECO:0000313" key="9">
    <source>
        <dbReference type="EMBL" id="PIW14067.1"/>
    </source>
</evidence>
<feature type="transmembrane region" description="Helical" evidence="6">
    <location>
        <begin position="395"/>
        <end position="417"/>
    </location>
</feature>
<dbReference type="NCBIfam" id="NF005141">
    <property type="entry name" value="PRK06590.1"/>
    <property type="match status" value="1"/>
</dbReference>
<dbReference type="PANTHER" id="PTHR42829">
    <property type="entry name" value="NADH-UBIQUINONE OXIDOREDUCTASE CHAIN 5"/>
    <property type="match status" value="1"/>
</dbReference>
<feature type="transmembrane region" description="Helical" evidence="6">
    <location>
        <begin position="184"/>
        <end position="202"/>
    </location>
</feature>
<reference evidence="9 10" key="1">
    <citation type="submission" date="2017-09" db="EMBL/GenBank/DDBJ databases">
        <title>Depth-based differentiation of microbial function through sediment-hosted aquifers and enrichment of novel symbionts in the deep terrestrial subsurface.</title>
        <authorList>
            <person name="Probst A.J."/>
            <person name="Ladd B."/>
            <person name="Jarett J.K."/>
            <person name="Geller-Mcgrath D.E."/>
            <person name="Sieber C.M."/>
            <person name="Emerson J.B."/>
            <person name="Anantharaman K."/>
            <person name="Thomas B.C."/>
            <person name="Malmstrom R."/>
            <person name="Stieglmeier M."/>
            <person name="Klingl A."/>
            <person name="Woyke T."/>
            <person name="Ryan C.M."/>
            <person name="Banfield J.F."/>
        </authorList>
    </citation>
    <scope>NUCLEOTIDE SEQUENCE [LARGE SCALE GENOMIC DNA]</scope>
    <source>
        <strain evidence="9">CG17_big_fil_post_rev_8_21_14_2_50_48_46</strain>
    </source>
</reference>
<evidence type="ECO:0000313" key="10">
    <source>
        <dbReference type="Proteomes" id="UP000231019"/>
    </source>
</evidence>
<accession>A0A2M7FXR4</accession>
<comment type="subcellular location">
    <subcellularLocation>
        <location evidence="1">Endomembrane system</location>
        <topology evidence="1">Multi-pass membrane protein</topology>
    </subcellularLocation>
    <subcellularLocation>
        <location evidence="5">Membrane</location>
        <topology evidence="5">Multi-pass membrane protein</topology>
    </subcellularLocation>
</comment>
<dbReference type="NCBIfam" id="TIGR01974">
    <property type="entry name" value="NDH_I_L"/>
    <property type="match status" value="1"/>
</dbReference>
<feature type="transmembrane region" description="Helical" evidence="6">
    <location>
        <begin position="638"/>
        <end position="657"/>
    </location>
</feature>
<dbReference type="GO" id="GO:0042773">
    <property type="term" value="P:ATP synthesis coupled electron transport"/>
    <property type="evidence" value="ECO:0007669"/>
    <property type="project" value="InterPro"/>
</dbReference>
<dbReference type="PRINTS" id="PR01435">
    <property type="entry name" value="NPOXDRDTASE5"/>
</dbReference>
<dbReference type="Pfam" id="PF00662">
    <property type="entry name" value="Proton_antipo_N"/>
    <property type="match status" value="1"/>
</dbReference>
<evidence type="ECO:0000256" key="3">
    <source>
        <dbReference type="ARBA" id="ARBA00022989"/>
    </source>
</evidence>
<comment type="caution">
    <text evidence="9">The sequence shown here is derived from an EMBL/GenBank/DDBJ whole genome shotgun (WGS) entry which is preliminary data.</text>
</comment>
<evidence type="ECO:0000256" key="6">
    <source>
        <dbReference type="SAM" id="Phobius"/>
    </source>
</evidence>
<feature type="transmembrane region" description="Helical" evidence="6">
    <location>
        <begin position="535"/>
        <end position="555"/>
    </location>
</feature>
<dbReference type="GO" id="GO:0012505">
    <property type="term" value="C:endomembrane system"/>
    <property type="evidence" value="ECO:0007669"/>
    <property type="project" value="UniProtKB-SubCell"/>
</dbReference>
<dbReference type="PANTHER" id="PTHR42829:SF2">
    <property type="entry name" value="NADH-UBIQUINONE OXIDOREDUCTASE CHAIN 5"/>
    <property type="match status" value="1"/>
</dbReference>
<dbReference type="InterPro" id="IPR001750">
    <property type="entry name" value="ND/Mrp_TM"/>
</dbReference>
<evidence type="ECO:0000256" key="1">
    <source>
        <dbReference type="ARBA" id="ARBA00004127"/>
    </source>
</evidence>
<dbReference type="InterPro" id="IPR003945">
    <property type="entry name" value="NU5C-like"/>
</dbReference>
<evidence type="ECO:0000259" key="7">
    <source>
        <dbReference type="Pfam" id="PF00361"/>
    </source>
</evidence>
<feature type="domain" description="NADH:quinone oxidoreductase/Mrp antiporter transmembrane" evidence="7">
    <location>
        <begin position="138"/>
        <end position="448"/>
    </location>
</feature>